<reference evidence="1" key="1">
    <citation type="submission" date="2022-10" db="EMBL/GenBank/DDBJ databases">
        <title>Characterization and whole genome sequencing of a new Roseateles species, isolated from fresh water.</title>
        <authorList>
            <person name="Guliayeva D.Y."/>
            <person name="Akhremchuk A.E."/>
            <person name="Sikolenko M.A."/>
            <person name="Valentovich L.N."/>
            <person name="Sidarenka A.V."/>
        </authorList>
    </citation>
    <scope>NUCLEOTIDE SEQUENCE</scope>
    <source>
        <strain evidence="1">BIM B-1768</strain>
    </source>
</reference>
<accession>A0ABY6AZU6</accession>
<protein>
    <submittedName>
        <fullName evidence="1">Uncharacterized protein</fullName>
    </submittedName>
</protein>
<gene>
    <name evidence="1" type="ORF">N4261_01755</name>
</gene>
<organism evidence="1 2">
    <name type="scientific">Roseateles amylovorans</name>
    <dbReference type="NCBI Taxonomy" id="2978473"/>
    <lineage>
        <taxon>Bacteria</taxon>
        <taxon>Pseudomonadati</taxon>
        <taxon>Pseudomonadota</taxon>
        <taxon>Betaproteobacteria</taxon>
        <taxon>Burkholderiales</taxon>
        <taxon>Sphaerotilaceae</taxon>
        <taxon>Roseateles</taxon>
    </lineage>
</organism>
<dbReference type="EMBL" id="CP104562">
    <property type="protein sequence ID" value="UXH78691.1"/>
    <property type="molecule type" value="Genomic_DNA"/>
</dbReference>
<dbReference type="RefSeq" id="WP_261758522.1">
    <property type="nucleotide sequence ID" value="NZ_CP104562.2"/>
</dbReference>
<evidence type="ECO:0000313" key="1">
    <source>
        <dbReference type="EMBL" id="UXH78691.1"/>
    </source>
</evidence>
<sequence length="510" mass="54129">MTPASTAASSALLCTGGISLRHTTLGTPCSGSFSGSFSGTFAGSVAGSVAQSPAGLARRPHPARWATWLVPVLLAACAQVPTPRPSTPPPAAAGEFSPAALQALRPAQFRSTVGSAAQAQERLESERLRLRGAVAAALVSPRDSAVLRELAQGLTIAAHYNIEIDVARPALLAALPTLDSQPADVQRPLLSAAYTLYPQDAAPLLRPLLPRLSTPREFAIAAYTLMQTRQPADLALIQSQLSARDPAEPRLRALSQALATAQGVPMAQRPPLADLLAVRPGYPVVFSFQRPGRQQMGLALVRQADGRFVRRADGGLFNIPQLALSRSGLPGTITLGNTPQGLFTVQGAGRAASNIWIGPTPYLHTKVPVEATVAEFEQRAPGANEPAWTPDRYRALLPASWRSYAPMQEAWLAGQAGRDEMLLHGSTIDPRYYLGSAYFPGTPSAGCVVAMEYWDRDGTMVHSDQLALLRAFTAQGQDRGYFVLLELDPATAPVSLAEVIHAVLDAEARL</sequence>
<dbReference type="Proteomes" id="UP001064933">
    <property type="component" value="Chromosome"/>
</dbReference>
<evidence type="ECO:0000313" key="2">
    <source>
        <dbReference type="Proteomes" id="UP001064933"/>
    </source>
</evidence>
<proteinExistence type="predicted"/>
<name>A0ABY6AZU6_9BURK</name>
<keyword evidence="2" id="KW-1185">Reference proteome</keyword>